<gene>
    <name evidence="3" type="ORF">JYA64_02340</name>
</gene>
<dbReference type="Gene3D" id="1.10.443.10">
    <property type="entry name" value="Intergrase catalytic core"/>
    <property type="match status" value="1"/>
</dbReference>
<keyword evidence="4" id="KW-1185">Reference proteome</keyword>
<dbReference type="InterPro" id="IPR013762">
    <property type="entry name" value="Integrase-like_cat_sf"/>
</dbReference>
<dbReference type="Proteomes" id="UP001319060">
    <property type="component" value="Unassembled WGS sequence"/>
</dbReference>
<dbReference type="EMBL" id="JAFHKS010000040">
    <property type="protein sequence ID" value="MBN3544129.1"/>
    <property type="molecule type" value="Genomic_DNA"/>
</dbReference>
<name>A0ABS2ZBT7_9BACL</name>
<dbReference type="Pfam" id="PF00589">
    <property type="entry name" value="Phage_integrase"/>
    <property type="match status" value="1"/>
</dbReference>
<sequence>MIYNHLYKIVKEVVRMAGANEKISPHWFRHTFVTTMLENEVPCERVGRTL</sequence>
<proteinExistence type="predicted"/>
<keyword evidence="1" id="KW-0233">DNA recombination</keyword>
<dbReference type="SUPFAM" id="SSF56349">
    <property type="entry name" value="DNA breaking-rejoining enzymes"/>
    <property type="match status" value="1"/>
</dbReference>
<organism evidence="3 4">
    <name type="scientific">Fictibacillus barbaricus</name>
    <dbReference type="NCBI Taxonomy" id="182136"/>
    <lineage>
        <taxon>Bacteria</taxon>
        <taxon>Bacillati</taxon>
        <taxon>Bacillota</taxon>
        <taxon>Bacilli</taxon>
        <taxon>Bacillales</taxon>
        <taxon>Fictibacillaceae</taxon>
        <taxon>Fictibacillus</taxon>
    </lineage>
</organism>
<evidence type="ECO:0000256" key="1">
    <source>
        <dbReference type="ARBA" id="ARBA00023172"/>
    </source>
</evidence>
<feature type="domain" description="Tyr recombinase" evidence="2">
    <location>
        <begin position="3"/>
        <end position="46"/>
    </location>
</feature>
<evidence type="ECO:0000313" key="4">
    <source>
        <dbReference type="Proteomes" id="UP001319060"/>
    </source>
</evidence>
<dbReference type="RefSeq" id="WP_188404361.1">
    <property type="nucleotide sequence ID" value="NZ_BMCE01000004.1"/>
</dbReference>
<protein>
    <submittedName>
        <fullName evidence="3">Tyrosine-type recombinase/integrase</fullName>
    </submittedName>
</protein>
<dbReference type="InterPro" id="IPR002104">
    <property type="entry name" value="Integrase_catalytic"/>
</dbReference>
<evidence type="ECO:0000313" key="3">
    <source>
        <dbReference type="EMBL" id="MBN3544129.1"/>
    </source>
</evidence>
<evidence type="ECO:0000259" key="2">
    <source>
        <dbReference type="Pfam" id="PF00589"/>
    </source>
</evidence>
<accession>A0ABS2ZBT7</accession>
<comment type="caution">
    <text evidence="3">The sequence shown here is derived from an EMBL/GenBank/DDBJ whole genome shotgun (WGS) entry which is preliminary data.</text>
</comment>
<reference evidence="3 4" key="1">
    <citation type="submission" date="2021-01" db="EMBL/GenBank/DDBJ databases">
        <title>Genome Sequencing of Type Strains.</title>
        <authorList>
            <person name="Lemaire J.F."/>
            <person name="Inderbitzin P."/>
            <person name="Collins S.B."/>
            <person name="Wespe N."/>
            <person name="Knight-Connoni V."/>
        </authorList>
    </citation>
    <scope>NUCLEOTIDE SEQUENCE [LARGE SCALE GENOMIC DNA]</scope>
    <source>
        <strain evidence="3 4">DSM 14730</strain>
    </source>
</reference>
<dbReference type="InterPro" id="IPR011010">
    <property type="entry name" value="DNA_brk_join_enz"/>
</dbReference>